<dbReference type="SUPFAM" id="SSF56235">
    <property type="entry name" value="N-terminal nucleophile aminohydrolases (Ntn hydrolases)"/>
    <property type="match status" value="1"/>
</dbReference>
<dbReference type="InterPro" id="IPR029055">
    <property type="entry name" value="Ntn_hydrolases_N"/>
</dbReference>
<feature type="domain" description="Asparagine synthetase" evidence="5">
    <location>
        <begin position="213"/>
        <end position="570"/>
    </location>
</feature>
<dbReference type="InterPro" id="IPR014729">
    <property type="entry name" value="Rossmann-like_a/b/a_fold"/>
</dbReference>
<comment type="catalytic activity">
    <reaction evidence="4">
        <text>L-aspartate + L-glutamine + ATP + H2O = L-asparagine + L-glutamate + AMP + diphosphate + H(+)</text>
        <dbReference type="Rhea" id="RHEA:12228"/>
        <dbReference type="ChEBI" id="CHEBI:15377"/>
        <dbReference type="ChEBI" id="CHEBI:15378"/>
        <dbReference type="ChEBI" id="CHEBI:29985"/>
        <dbReference type="ChEBI" id="CHEBI:29991"/>
        <dbReference type="ChEBI" id="CHEBI:30616"/>
        <dbReference type="ChEBI" id="CHEBI:33019"/>
        <dbReference type="ChEBI" id="CHEBI:58048"/>
        <dbReference type="ChEBI" id="CHEBI:58359"/>
        <dbReference type="ChEBI" id="CHEBI:456215"/>
        <dbReference type="EC" id="6.3.5.4"/>
    </reaction>
</comment>
<organism evidence="6 7">
    <name type="scientific">Luteimonas terrae</name>
    <dbReference type="NCBI Taxonomy" id="1530191"/>
    <lineage>
        <taxon>Bacteria</taxon>
        <taxon>Pseudomonadati</taxon>
        <taxon>Pseudomonadota</taxon>
        <taxon>Gammaproteobacteria</taxon>
        <taxon>Lysobacterales</taxon>
        <taxon>Lysobacteraceae</taxon>
        <taxon>Luteimonas</taxon>
    </lineage>
</organism>
<protein>
    <recommendedName>
        <fullName evidence="3">asparagine synthase (glutamine-hydrolyzing)</fullName>
        <ecNumber evidence="3">6.3.5.4</ecNumber>
    </recommendedName>
</protein>
<evidence type="ECO:0000259" key="5">
    <source>
        <dbReference type="Pfam" id="PF00733"/>
    </source>
</evidence>
<comment type="similarity">
    <text evidence="2">Belongs to the asparagine synthetase family.</text>
</comment>
<dbReference type="PANTHER" id="PTHR43284:SF1">
    <property type="entry name" value="ASPARAGINE SYNTHETASE"/>
    <property type="match status" value="1"/>
</dbReference>
<dbReference type="EC" id="6.3.5.4" evidence="3"/>
<dbReference type="RefSeq" id="WP_310232512.1">
    <property type="nucleotide sequence ID" value="NZ_JAVDWO010000002.1"/>
</dbReference>
<dbReference type="InterPro" id="IPR051786">
    <property type="entry name" value="ASN_synthetase/amidase"/>
</dbReference>
<dbReference type="PANTHER" id="PTHR43284">
    <property type="entry name" value="ASPARAGINE SYNTHETASE (GLUTAMINE-HYDROLYZING)"/>
    <property type="match status" value="1"/>
</dbReference>
<accession>A0ABU1XSS1</accession>
<evidence type="ECO:0000256" key="1">
    <source>
        <dbReference type="ARBA" id="ARBA00005187"/>
    </source>
</evidence>
<keyword evidence="6" id="KW-0436">Ligase</keyword>
<gene>
    <name evidence="6" type="ORF">J2W68_000513</name>
</gene>
<dbReference type="InterPro" id="IPR001962">
    <property type="entry name" value="Asn_synthase"/>
</dbReference>
<proteinExistence type="inferred from homology"/>
<dbReference type="GO" id="GO:0004066">
    <property type="term" value="F:asparagine synthase (glutamine-hydrolyzing) activity"/>
    <property type="evidence" value="ECO:0007669"/>
    <property type="project" value="UniProtKB-EC"/>
</dbReference>
<dbReference type="SUPFAM" id="SSF52402">
    <property type="entry name" value="Adenine nucleotide alpha hydrolases-like"/>
    <property type="match status" value="1"/>
</dbReference>
<name>A0ABU1XSS1_9GAMM</name>
<reference evidence="6 7" key="1">
    <citation type="submission" date="2023-07" db="EMBL/GenBank/DDBJ databases">
        <title>Sorghum-associated microbial communities from plants grown in Nebraska, USA.</title>
        <authorList>
            <person name="Schachtman D."/>
        </authorList>
    </citation>
    <scope>NUCLEOTIDE SEQUENCE [LARGE SCALE GENOMIC DNA]</scope>
    <source>
        <strain evidence="6 7">4099</strain>
    </source>
</reference>
<dbReference type="Proteomes" id="UP001256588">
    <property type="component" value="Unassembled WGS sequence"/>
</dbReference>
<dbReference type="InterPro" id="IPR006426">
    <property type="entry name" value="Asn_synth_AEB"/>
</dbReference>
<comment type="pathway">
    <text evidence="1">Amino-acid biosynthesis; L-asparagine biosynthesis; L-asparagine from L-aspartate (L-Gln route): step 1/1.</text>
</comment>
<keyword evidence="7" id="KW-1185">Reference proteome</keyword>
<evidence type="ECO:0000256" key="4">
    <source>
        <dbReference type="ARBA" id="ARBA00048741"/>
    </source>
</evidence>
<dbReference type="PIRSF" id="PIRSF001589">
    <property type="entry name" value="Asn_synthetase_glu-h"/>
    <property type="match status" value="1"/>
</dbReference>
<evidence type="ECO:0000313" key="7">
    <source>
        <dbReference type="Proteomes" id="UP001256588"/>
    </source>
</evidence>
<evidence type="ECO:0000256" key="3">
    <source>
        <dbReference type="ARBA" id="ARBA00012737"/>
    </source>
</evidence>
<sequence length="573" mass="62145">MYAYLILVGASARDPRFSFADPRTFEALDLQVRFRSDTTLILASPDTSVMGTLDDGVIIGHLFGEDGTPVSAPPTAADVERRIVSALWGEYVLVKSSTDGDRAKLTVTRDPSGGVACVYSLSDSTGFITSDVSLATRLGLYVSTIDWTSIAHCLAYPYVKASRTALAHVRELLPGCSIDALCGTSDTSTAWTPWAHIGSHERYRDPKEAAADVRQAVAKAVAAWARLDSGPILMELSGGLDSSVIAACLQPEAFRVIACTLVTPVPGADERHYAGLVAQHLGIELVEEDLRFDQAHYEFPVPRSSSAPRIGVLQHAADEIMLRAGERRGATSYFSGGGGDTVFGYLMNAAPAADAFKSSGVSAGLSAIRDLSQLHQCTFWKAARLTLRKLLYASTRTRVPDLSFLAERAAVPMEVHPWTQAPRGALPGDCDRVADLVGTQAFRDGLPRGGKAAVRMPLLSQPVVETCLRVPSWMWVAGGRNRAIARDAFAADLPAAAIQRRSKGNFMGYTGACYRRNQKGMRDFLLNGELAARGLLDTKALRQFMDRELAIRDQSFMRILTLCMIENWVRQKS</sequence>
<dbReference type="Pfam" id="PF00733">
    <property type="entry name" value="Asn_synthase"/>
    <property type="match status" value="1"/>
</dbReference>
<evidence type="ECO:0000313" key="6">
    <source>
        <dbReference type="EMBL" id="MDR7191805.1"/>
    </source>
</evidence>
<dbReference type="Gene3D" id="3.40.50.620">
    <property type="entry name" value="HUPs"/>
    <property type="match status" value="2"/>
</dbReference>
<comment type="caution">
    <text evidence="6">The sequence shown here is derived from an EMBL/GenBank/DDBJ whole genome shotgun (WGS) entry which is preliminary data.</text>
</comment>
<evidence type="ECO:0000256" key="2">
    <source>
        <dbReference type="ARBA" id="ARBA00005752"/>
    </source>
</evidence>
<dbReference type="EMBL" id="JAVDWO010000002">
    <property type="protein sequence ID" value="MDR7191805.1"/>
    <property type="molecule type" value="Genomic_DNA"/>
</dbReference>